<feature type="domain" description="Protein kinase" evidence="12">
    <location>
        <begin position="54"/>
        <end position="312"/>
    </location>
</feature>
<feature type="binding site" evidence="10">
    <location>
        <position position="83"/>
    </location>
    <ligand>
        <name>ATP</name>
        <dbReference type="ChEBI" id="CHEBI:30616"/>
    </ligand>
</feature>
<dbReference type="InterPro" id="IPR000719">
    <property type="entry name" value="Prot_kinase_dom"/>
</dbReference>
<dbReference type="PANTHER" id="PTHR24346:SF80">
    <property type="entry name" value="HORMONALLY UP-REGULATED NEU TUMOR-ASSOCIATED KINASE"/>
    <property type="match status" value="1"/>
</dbReference>
<dbReference type="InterPro" id="IPR008271">
    <property type="entry name" value="Ser/Thr_kinase_AS"/>
</dbReference>
<protein>
    <recommendedName>
        <fullName evidence="2">non-specific serine/threonine protein kinase</fullName>
        <ecNumber evidence="2">2.7.11.1</ecNumber>
    </recommendedName>
</protein>
<feature type="compositionally biased region" description="Pro residues" evidence="11">
    <location>
        <begin position="493"/>
        <end position="503"/>
    </location>
</feature>
<keyword evidence="5 10" id="KW-0547">Nucleotide-binding</keyword>
<reference evidence="13" key="1">
    <citation type="journal article" date="2023" name="Science">
        <title>Genome structures resolve the early diversification of teleost fishes.</title>
        <authorList>
            <person name="Parey E."/>
            <person name="Louis A."/>
            <person name="Montfort J."/>
            <person name="Bouchez O."/>
            <person name="Roques C."/>
            <person name="Iampietro C."/>
            <person name="Lluch J."/>
            <person name="Castinel A."/>
            <person name="Donnadieu C."/>
            <person name="Desvignes T."/>
            <person name="Floi Bucao C."/>
            <person name="Jouanno E."/>
            <person name="Wen M."/>
            <person name="Mejri S."/>
            <person name="Dirks R."/>
            <person name="Jansen H."/>
            <person name="Henkel C."/>
            <person name="Chen W.J."/>
            <person name="Zahm M."/>
            <person name="Cabau C."/>
            <person name="Klopp C."/>
            <person name="Thompson A.W."/>
            <person name="Robinson-Rechavi M."/>
            <person name="Braasch I."/>
            <person name="Lecointre G."/>
            <person name="Bobe J."/>
            <person name="Postlethwait J.H."/>
            <person name="Berthelot C."/>
            <person name="Roest Crollius H."/>
            <person name="Guiguen Y."/>
        </authorList>
    </citation>
    <scope>NUCLEOTIDE SEQUENCE</scope>
    <source>
        <strain evidence="13">Concon-B</strain>
    </source>
</reference>
<evidence type="ECO:0000313" key="14">
    <source>
        <dbReference type="Proteomes" id="UP001152803"/>
    </source>
</evidence>
<evidence type="ECO:0000256" key="6">
    <source>
        <dbReference type="ARBA" id="ARBA00022777"/>
    </source>
</evidence>
<keyword evidence="4" id="KW-0808">Transferase</keyword>
<comment type="catalytic activity">
    <reaction evidence="9">
        <text>L-seryl-[protein] + ATP = O-phospho-L-seryl-[protein] + ADP + H(+)</text>
        <dbReference type="Rhea" id="RHEA:17989"/>
        <dbReference type="Rhea" id="RHEA-COMP:9863"/>
        <dbReference type="Rhea" id="RHEA-COMP:11604"/>
        <dbReference type="ChEBI" id="CHEBI:15378"/>
        <dbReference type="ChEBI" id="CHEBI:29999"/>
        <dbReference type="ChEBI" id="CHEBI:30616"/>
        <dbReference type="ChEBI" id="CHEBI:83421"/>
        <dbReference type="ChEBI" id="CHEBI:456216"/>
        <dbReference type="EC" id="2.7.11.1"/>
    </reaction>
</comment>
<name>A0A9Q1HS23_CONCO</name>
<dbReference type="PROSITE" id="PS00108">
    <property type="entry name" value="PROTEIN_KINASE_ST"/>
    <property type="match status" value="1"/>
</dbReference>
<gene>
    <name evidence="13" type="ORF">COCON_G00188490</name>
</gene>
<dbReference type="GO" id="GO:0005524">
    <property type="term" value="F:ATP binding"/>
    <property type="evidence" value="ECO:0007669"/>
    <property type="project" value="UniProtKB-UniRule"/>
</dbReference>
<dbReference type="Proteomes" id="UP001152803">
    <property type="component" value="Unassembled WGS sequence"/>
</dbReference>
<dbReference type="Gene3D" id="1.10.510.10">
    <property type="entry name" value="Transferase(Phosphotransferase) domain 1"/>
    <property type="match status" value="1"/>
</dbReference>
<evidence type="ECO:0000259" key="12">
    <source>
        <dbReference type="PROSITE" id="PS50011"/>
    </source>
</evidence>
<dbReference type="InterPro" id="IPR011009">
    <property type="entry name" value="Kinase-like_dom_sf"/>
</dbReference>
<dbReference type="OrthoDB" id="193931at2759"/>
<evidence type="ECO:0000256" key="4">
    <source>
        <dbReference type="ARBA" id="ARBA00022679"/>
    </source>
</evidence>
<evidence type="ECO:0000256" key="11">
    <source>
        <dbReference type="SAM" id="MobiDB-lite"/>
    </source>
</evidence>
<evidence type="ECO:0000256" key="2">
    <source>
        <dbReference type="ARBA" id="ARBA00012513"/>
    </source>
</evidence>
<dbReference type="PROSITE" id="PS50011">
    <property type="entry name" value="PROTEIN_KINASE_DOM"/>
    <property type="match status" value="1"/>
</dbReference>
<comment type="similarity">
    <text evidence="1">Belongs to the protein kinase superfamily. CAMK Ser/Thr protein kinase family. SNF1 subfamily.</text>
</comment>
<keyword evidence="7 10" id="KW-0067">ATP-binding</keyword>
<keyword evidence="3" id="KW-0723">Serine/threonine-protein kinase</keyword>
<comment type="catalytic activity">
    <reaction evidence="8">
        <text>L-threonyl-[protein] + ATP = O-phospho-L-threonyl-[protein] + ADP + H(+)</text>
        <dbReference type="Rhea" id="RHEA:46608"/>
        <dbReference type="Rhea" id="RHEA-COMP:11060"/>
        <dbReference type="Rhea" id="RHEA-COMP:11605"/>
        <dbReference type="ChEBI" id="CHEBI:15378"/>
        <dbReference type="ChEBI" id="CHEBI:30013"/>
        <dbReference type="ChEBI" id="CHEBI:30616"/>
        <dbReference type="ChEBI" id="CHEBI:61977"/>
        <dbReference type="ChEBI" id="CHEBI:456216"/>
        <dbReference type="EC" id="2.7.11.1"/>
    </reaction>
</comment>
<dbReference type="PROSITE" id="PS00107">
    <property type="entry name" value="PROTEIN_KINASE_ATP"/>
    <property type="match status" value="1"/>
</dbReference>
<feature type="region of interest" description="Disordered" evidence="11">
    <location>
        <begin position="477"/>
        <end position="507"/>
    </location>
</feature>
<evidence type="ECO:0000256" key="9">
    <source>
        <dbReference type="ARBA" id="ARBA00048679"/>
    </source>
</evidence>
<evidence type="ECO:0000313" key="13">
    <source>
        <dbReference type="EMBL" id="KAJ8256697.1"/>
    </source>
</evidence>
<dbReference type="GO" id="GO:0004674">
    <property type="term" value="F:protein serine/threonine kinase activity"/>
    <property type="evidence" value="ECO:0007669"/>
    <property type="project" value="UniProtKB-KW"/>
</dbReference>
<keyword evidence="14" id="KW-1185">Reference proteome</keyword>
<dbReference type="SMART" id="SM00220">
    <property type="entry name" value="S_TKc"/>
    <property type="match status" value="1"/>
</dbReference>
<evidence type="ECO:0000256" key="5">
    <source>
        <dbReference type="ARBA" id="ARBA00022741"/>
    </source>
</evidence>
<dbReference type="Pfam" id="PF00069">
    <property type="entry name" value="Pkinase"/>
    <property type="match status" value="1"/>
</dbReference>
<dbReference type="InterPro" id="IPR017441">
    <property type="entry name" value="Protein_kinase_ATP_BS"/>
</dbReference>
<evidence type="ECO:0000256" key="8">
    <source>
        <dbReference type="ARBA" id="ARBA00047899"/>
    </source>
</evidence>
<dbReference type="GO" id="GO:0035556">
    <property type="term" value="P:intracellular signal transduction"/>
    <property type="evidence" value="ECO:0007669"/>
    <property type="project" value="TreeGrafter"/>
</dbReference>
<evidence type="ECO:0000256" key="3">
    <source>
        <dbReference type="ARBA" id="ARBA00022527"/>
    </source>
</evidence>
<evidence type="ECO:0000256" key="7">
    <source>
        <dbReference type="ARBA" id="ARBA00022840"/>
    </source>
</evidence>
<dbReference type="EMBL" id="JAFJMO010000014">
    <property type="protein sequence ID" value="KAJ8256697.1"/>
    <property type="molecule type" value="Genomic_DNA"/>
</dbReference>
<sequence>MPAAVSEMIIDGPQILGLQTPDCFSTTGFFQSPNGCNPTDMLRNFYCTKKVGHYLIGKTLGEGSFAKVREGLHVITDEKVAIKVINKHKVRNDEYVMKNLYREAQIQQMIRHPNIAQLLDIMETDNNYYLVTELCVGGNLLNRVYERRHLEEHEVQKYIRQLSMAVEHLHRAGVVHRDLKIENLLLDENDNIKLIDFGLSNCAGLLGYTDPFSTQCGSPAYAAPELLNRQNYGPKVDVWSIGVNMYAMLTGTLPFTVEPFSLTLLHDRMVNKEMNPLPPYISPGAVMLLRNLLEPDPVKRPAIRQVANTPWLHDGQVPMNLSFLNRLHNKDINHVVVQHMTEKMGYKYSDVLSNINNNRACSSLATYFLLNKKMERLLKVNVEPAEKEVKPPQPLQESAYLAGGRSQARDSVLTPGLLRPVGWDCVRYHGGTVPSPSGAYLEINHFMPLMPLPDLRHHRRLEAQKLLARGPVQGGLGFSTSSRVMGRNAPTPRITPTPRPSAPTPALTNLGVQARLRLAKMDRQQDAKFPAMGIAQILRRPTPSPTFPDYRMQTLRYPGGNPRTIY</sequence>
<dbReference type="EC" id="2.7.11.1" evidence="2"/>
<dbReference type="GO" id="GO:0005737">
    <property type="term" value="C:cytoplasm"/>
    <property type="evidence" value="ECO:0007669"/>
    <property type="project" value="TreeGrafter"/>
</dbReference>
<accession>A0A9Q1HS23</accession>
<evidence type="ECO:0000256" key="1">
    <source>
        <dbReference type="ARBA" id="ARBA00006234"/>
    </source>
</evidence>
<dbReference type="SUPFAM" id="SSF56112">
    <property type="entry name" value="Protein kinase-like (PK-like)"/>
    <property type="match status" value="1"/>
</dbReference>
<proteinExistence type="inferred from homology"/>
<evidence type="ECO:0000256" key="10">
    <source>
        <dbReference type="PROSITE-ProRule" id="PRU10141"/>
    </source>
</evidence>
<dbReference type="FunFam" id="1.10.510.10:FF:000391">
    <property type="entry name" value="Hormonally up-regulated neu tumor-associated kinase"/>
    <property type="match status" value="1"/>
</dbReference>
<comment type="caution">
    <text evidence="13">The sequence shown here is derived from an EMBL/GenBank/DDBJ whole genome shotgun (WGS) entry which is preliminary data.</text>
</comment>
<organism evidence="13 14">
    <name type="scientific">Conger conger</name>
    <name type="common">Conger eel</name>
    <name type="synonym">Muraena conger</name>
    <dbReference type="NCBI Taxonomy" id="82655"/>
    <lineage>
        <taxon>Eukaryota</taxon>
        <taxon>Metazoa</taxon>
        <taxon>Chordata</taxon>
        <taxon>Craniata</taxon>
        <taxon>Vertebrata</taxon>
        <taxon>Euteleostomi</taxon>
        <taxon>Actinopterygii</taxon>
        <taxon>Neopterygii</taxon>
        <taxon>Teleostei</taxon>
        <taxon>Anguilliformes</taxon>
        <taxon>Congridae</taxon>
        <taxon>Conger</taxon>
    </lineage>
</organism>
<dbReference type="PANTHER" id="PTHR24346">
    <property type="entry name" value="MAP/MICROTUBULE AFFINITY-REGULATING KINASE"/>
    <property type="match status" value="1"/>
</dbReference>
<dbReference type="AlphaFoldDB" id="A0A9Q1HS23"/>
<dbReference type="FunFam" id="3.30.200.20:FF:000003">
    <property type="entry name" value="Non-specific serine/threonine protein kinase"/>
    <property type="match status" value="1"/>
</dbReference>
<keyword evidence="6" id="KW-0418">Kinase</keyword>